<protein>
    <recommendedName>
        <fullName evidence="6">Signal peptidase I</fullName>
        <ecNumber evidence="6">3.4.21.89</ecNumber>
    </recommendedName>
</protein>
<keyword evidence="6" id="KW-1133">Transmembrane helix</keyword>
<evidence type="ECO:0000256" key="2">
    <source>
        <dbReference type="ARBA" id="ARBA00009370"/>
    </source>
</evidence>
<dbReference type="EMBL" id="QFKX01000002">
    <property type="protein sequence ID" value="PWH06720.1"/>
    <property type="molecule type" value="Genomic_DNA"/>
</dbReference>
<feature type="active site" evidence="5">
    <location>
        <position position="98"/>
    </location>
</feature>
<evidence type="ECO:0000256" key="3">
    <source>
        <dbReference type="ARBA" id="ARBA00022670"/>
    </source>
</evidence>
<dbReference type="OrthoDB" id="9815782at2"/>
<dbReference type="RefSeq" id="WP_109275315.1">
    <property type="nucleotide sequence ID" value="NZ_QFKX01000002.1"/>
</dbReference>
<dbReference type="Gene3D" id="2.10.109.10">
    <property type="entry name" value="Umud Fragment, subunit A"/>
    <property type="match status" value="1"/>
</dbReference>
<dbReference type="Proteomes" id="UP000245590">
    <property type="component" value="Unassembled WGS sequence"/>
</dbReference>
<comment type="subcellular location">
    <subcellularLocation>
        <location evidence="1">Cell membrane</location>
        <topology evidence="1">Single-pass type II membrane protein</topology>
    </subcellularLocation>
    <subcellularLocation>
        <location evidence="6">Membrane</location>
        <topology evidence="6">Single-pass type II membrane protein</topology>
    </subcellularLocation>
</comment>
<dbReference type="GO" id="GO:0006465">
    <property type="term" value="P:signal peptide processing"/>
    <property type="evidence" value="ECO:0007669"/>
    <property type="project" value="InterPro"/>
</dbReference>
<dbReference type="AlphaFoldDB" id="A0A2U2RLH6"/>
<dbReference type="PANTHER" id="PTHR43390">
    <property type="entry name" value="SIGNAL PEPTIDASE I"/>
    <property type="match status" value="1"/>
</dbReference>
<evidence type="ECO:0000256" key="1">
    <source>
        <dbReference type="ARBA" id="ARBA00004401"/>
    </source>
</evidence>
<keyword evidence="9" id="KW-1185">Reference proteome</keyword>
<keyword evidence="4 6" id="KW-0378">Hydrolase</keyword>
<accession>A0A2U2RLH6</accession>
<dbReference type="EC" id="3.4.21.89" evidence="6"/>
<organism evidence="8 9">
    <name type="scientific">Brachybacterium endophyticum</name>
    <dbReference type="NCBI Taxonomy" id="2182385"/>
    <lineage>
        <taxon>Bacteria</taxon>
        <taxon>Bacillati</taxon>
        <taxon>Actinomycetota</taxon>
        <taxon>Actinomycetes</taxon>
        <taxon>Micrococcales</taxon>
        <taxon>Dermabacteraceae</taxon>
        <taxon>Brachybacterium</taxon>
    </lineage>
</organism>
<keyword evidence="3 6" id="KW-0645">Protease</keyword>
<comment type="catalytic activity">
    <reaction evidence="6">
        <text>Cleavage of hydrophobic, N-terminal signal or leader sequences from secreted and periplasmic proteins.</text>
        <dbReference type="EC" id="3.4.21.89"/>
    </reaction>
</comment>
<reference evidence="8 9" key="1">
    <citation type="submission" date="2018-05" db="EMBL/GenBank/DDBJ databases">
        <title>Brachybacterium sp. M1HQ-2T, whole genome shotgun sequence.</title>
        <authorList>
            <person name="Tuo L."/>
        </authorList>
    </citation>
    <scope>NUCLEOTIDE SEQUENCE [LARGE SCALE GENOMIC DNA]</scope>
    <source>
        <strain evidence="8 9">M1HQ-2</strain>
    </source>
</reference>
<dbReference type="CDD" id="cd06530">
    <property type="entry name" value="S26_SPase_I"/>
    <property type="match status" value="1"/>
</dbReference>
<dbReference type="Pfam" id="PF10502">
    <property type="entry name" value="Peptidase_S26"/>
    <property type="match status" value="1"/>
</dbReference>
<comment type="caution">
    <text evidence="8">The sequence shown here is derived from an EMBL/GenBank/DDBJ whole genome shotgun (WGS) entry which is preliminary data.</text>
</comment>
<evidence type="ECO:0000313" key="9">
    <source>
        <dbReference type="Proteomes" id="UP000245590"/>
    </source>
</evidence>
<comment type="similarity">
    <text evidence="2 6">Belongs to the peptidase S26 family.</text>
</comment>
<keyword evidence="6" id="KW-0472">Membrane</keyword>
<evidence type="ECO:0000256" key="5">
    <source>
        <dbReference type="PIRSR" id="PIRSR600223-1"/>
    </source>
</evidence>
<dbReference type="InterPro" id="IPR036286">
    <property type="entry name" value="LexA/Signal_pep-like_sf"/>
</dbReference>
<evidence type="ECO:0000259" key="7">
    <source>
        <dbReference type="Pfam" id="PF10502"/>
    </source>
</evidence>
<dbReference type="InterPro" id="IPR019533">
    <property type="entry name" value="Peptidase_S26"/>
</dbReference>
<feature type="domain" description="Peptidase S26" evidence="7">
    <location>
        <begin position="25"/>
        <end position="187"/>
    </location>
</feature>
<keyword evidence="6" id="KW-0812">Transmembrane</keyword>
<feature type="transmembrane region" description="Helical" evidence="6">
    <location>
        <begin position="20"/>
        <end position="41"/>
    </location>
</feature>
<dbReference type="SUPFAM" id="SSF51306">
    <property type="entry name" value="LexA/Signal peptidase"/>
    <property type="match status" value="1"/>
</dbReference>
<name>A0A2U2RLH6_9MICO</name>
<dbReference type="InterPro" id="IPR000223">
    <property type="entry name" value="Pept_S26A_signal_pept_1"/>
</dbReference>
<dbReference type="GO" id="GO:0004252">
    <property type="term" value="F:serine-type endopeptidase activity"/>
    <property type="evidence" value="ECO:0007669"/>
    <property type="project" value="InterPro"/>
</dbReference>
<proteinExistence type="inferred from homology"/>
<feature type="active site" evidence="5">
    <location>
        <position position="51"/>
    </location>
</feature>
<gene>
    <name evidence="8" type="primary">lepB</name>
    <name evidence="8" type="ORF">DEO23_07280</name>
</gene>
<dbReference type="NCBIfam" id="TIGR02227">
    <property type="entry name" value="sigpep_I_bact"/>
    <property type="match status" value="1"/>
</dbReference>
<dbReference type="PANTHER" id="PTHR43390:SF1">
    <property type="entry name" value="CHLOROPLAST PROCESSING PEPTIDASE"/>
    <property type="match status" value="1"/>
</dbReference>
<evidence type="ECO:0000256" key="4">
    <source>
        <dbReference type="ARBA" id="ARBA00022801"/>
    </source>
</evidence>
<dbReference type="PROSITE" id="PS00501">
    <property type="entry name" value="SPASE_I_1"/>
    <property type="match status" value="1"/>
</dbReference>
<evidence type="ECO:0000313" key="8">
    <source>
        <dbReference type="EMBL" id="PWH06720.1"/>
    </source>
</evidence>
<dbReference type="InterPro" id="IPR019756">
    <property type="entry name" value="Pept_S26A_signal_pept_1_Ser-AS"/>
</dbReference>
<dbReference type="PRINTS" id="PR00727">
    <property type="entry name" value="LEADERPTASE"/>
</dbReference>
<dbReference type="GO" id="GO:0005886">
    <property type="term" value="C:plasma membrane"/>
    <property type="evidence" value="ECO:0007669"/>
    <property type="project" value="UniProtKB-SubCell"/>
</dbReference>
<dbReference type="GO" id="GO:0009003">
    <property type="term" value="F:signal peptidase activity"/>
    <property type="evidence" value="ECO:0007669"/>
    <property type="project" value="UniProtKB-EC"/>
</dbReference>
<evidence type="ECO:0000256" key="6">
    <source>
        <dbReference type="RuleBase" id="RU362042"/>
    </source>
</evidence>
<sequence>MPTDPASERTGASPSRRRPLLVAAAVVVVLLIAAFGVRSFVVAPFRVPSSSMAPTLRTGDVVLADRSTRGTAERGEIVVFDGSGYFPKQGAISSYWVKRVVAVGGDHISCCSKGRLILNGKPLEEPYLPRGTDTSTVRFDLEVPEGRMFVLGDSRTDSTDSRFLLGQPGGGMIPVDRVVGEASRIVWPRDRAGTPGQLGSAR</sequence>